<keyword evidence="1" id="KW-1133">Transmembrane helix</keyword>
<gene>
    <name evidence="4" type="ORF">CHH67_18580</name>
</gene>
<dbReference type="RefSeq" id="WP_095266711.1">
    <property type="nucleotide sequence ID" value="NZ_NPBY01000059.1"/>
</dbReference>
<dbReference type="Gene3D" id="3.40.710.10">
    <property type="entry name" value="DD-peptidase/beta-lactamase superfamily"/>
    <property type="match status" value="1"/>
</dbReference>
<organism evidence="4 5">
    <name type="scientific">Paenibacillus campinasensis</name>
    <dbReference type="NCBI Taxonomy" id="66347"/>
    <lineage>
        <taxon>Bacteria</taxon>
        <taxon>Bacillati</taxon>
        <taxon>Bacillota</taxon>
        <taxon>Bacilli</taxon>
        <taxon>Bacillales</taxon>
        <taxon>Paenibacillaceae</taxon>
        <taxon>Paenibacillus</taxon>
    </lineage>
</organism>
<dbReference type="OrthoDB" id="846150at2"/>
<dbReference type="InterPro" id="IPR012338">
    <property type="entry name" value="Beta-lactam/transpept-like"/>
</dbReference>
<dbReference type="Proteomes" id="UP000215596">
    <property type="component" value="Unassembled WGS sequence"/>
</dbReference>
<feature type="transmembrane region" description="Helical" evidence="1">
    <location>
        <begin position="373"/>
        <end position="391"/>
    </location>
</feature>
<evidence type="ECO:0000259" key="3">
    <source>
        <dbReference type="Pfam" id="PF00144"/>
    </source>
</evidence>
<keyword evidence="1" id="KW-0472">Membrane</keyword>
<feature type="domain" description="Beta-lactamase-related" evidence="3">
    <location>
        <begin position="32"/>
        <end position="341"/>
    </location>
</feature>
<feature type="transmembrane region" description="Helical" evidence="1">
    <location>
        <begin position="442"/>
        <end position="464"/>
    </location>
</feature>
<dbReference type="AlphaFoldDB" id="A0A268ELW6"/>
<dbReference type="SUPFAM" id="SSF56601">
    <property type="entry name" value="beta-lactamase/transpeptidase-like"/>
    <property type="match status" value="1"/>
</dbReference>
<dbReference type="InterPro" id="IPR050491">
    <property type="entry name" value="AmpC-like"/>
</dbReference>
<dbReference type="EMBL" id="NPBY01000059">
    <property type="protein sequence ID" value="PAD74111.1"/>
    <property type="molecule type" value="Genomic_DNA"/>
</dbReference>
<dbReference type="PANTHER" id="PTHR46825:SF9">
    <property type="entry name" value="BETA-LACTAMASE-RELATED DOMAIN-CONTAINING PROTEIN"/>
    <property type="match status" value="1"/>
</dbReference>
<keyword evidence="1" id="KW-0812">Transmembrane</keyword>
<reference evidence="4 5" key="1">
    <citation type="submission" date="2017-07" db="EMBL/GenBank/DDBJ databases">
        <title>Isolation and whole genome analysis of endospore-forming bacteria from heroin.</title>
        <authorList>
            <person name="Kalinowski J."/>
            <person name="Ahrens B."/>
            <person name="Al-Dilaimi A."/>
            <person name="Winkler A."/>
            <person name="Wibberg D."/>
            <person name="Schleenbecker U."/>
            <person name="Ruckert C."/>
            <person name="Wolfel R."/>
            <person name="Grass G."/>
        </authorList>
    </citation>
    <scope>NUCLEOTIDE SEQUENCE [LARGE SCALE GENOMIC DNA]</scope>
    <source>
        <strain evidence="4 5">7537-G1</strain>
    </source>
</reference>
<name>A0A268ELW6_9BACL</name>
<evidence type="ECO:0000256" key="1">
    <source>
        <dbReference type="SAM" id="Phobius"/>
    </source>
</evidence>
<proteinExistence type="predicted"/>
<feature type="transmembrane region" description="Helical" evidence="1">
    <location>
        <begin position="403"/>
        <end position="422"/>
    </location>
</feature>
<evidence type="ECO:0000256" key="2">
    <source>
        <dbReference type="SAM" id="SignalP"/>
    </source>
</evidence>
<accession>A0A268ELW6</accession>
<dbReference type="InterPro" id="IPR001466">
    <property type="entry name" value="Beta-lactam-related"/>
</dbReference>
<feature type="signal peptide" evidence="2">
    <location>
        <begin position="1"/>
        <end position="22"/>
    </location>
</feature>
<sequence>MKKIVIGLFIFLLVAPSLTVAAQDRDTAQQIETFMKEALEEYRIPGASLAIVHNGQTIFQDSWGTMSDGSAVTEDTTFLIGSVSKPLTSLAIMMLVEEGRVKLDEPIEAYIPWFKYRTDGMKSITVRHLLEQTSGISAYDGLKVTDQRGRDKEKGITQAVTELSGVELSRVPGEAYEYNSANYLLLGAIIEAVSNQSFAAYMDTHIFSPLGMNNTTANYESAIDKGFVPGFHSWVGRPVKGDGLYDQSGAPYGYMTSTASDLTQFINFMLNGGELLTEQSLEQLQTAPEHGKRYGLGWHFPRTGNTYPYHTGATPEYRSEVFFIPEQNLGAVLLMNKYHELEAVSYLSIMEGIRAIMNGENPDLAQLDGSTQWITLGVVLLSAIVSFLSLFRLKRRTTINKKLWVTMGIFSITFAVGLIPLFTYSVGVSWRTVGLFLPDIEFLIQCLIAILAMHGLLIFLIIAVKRKKQHLNISR</sequence>
<feature type="chain" id="PRO_5033006431" evidence="2">
    <location>
        <begin position="23"/>
        <end position="475"/>
    </location>
</feature>
<keyword evidence="2" id="KW-0732">Signal</keyword>
<dbReference type="Pfam" id="PF00144">
    <property type="entry name" value="Beta-lactamase"/>
    <property type="match status" value="1"/>
</dbReference>
<dbReference type="PANTHER" id="PTHR46825">
    <property type="entry name" value="D-ALANYL-D-ALANINE-CARBOXYPEPTIDASE/ENDOPEPTIDASE AMPH"/>
    <property type="match status" value="1"/>
</dbReference>
<comment type="caution">
    <text evidence="4">The sequence shown here is derived from an EMBL/GenBank/DDBJ whole genome shotgun (WGS) entry which is preliminary data.</text>
</comment>
<evidence type="ECO:0000313" key="4">
    <source>
        <dbReference type="EMBL" id="PAD74111.1"/>
    </source>
</evidence>
<evidence type="ECO:0000313" key="5">
    <source>
        <dbReference type="Proteomes" id="UP000215596"/>
    </source>
</evidence>
<protein>
    <submittedName>
        <fullName evidence="4">Penicillin-binding protein</fullName>
    </submittedName>
</protein>